<name>A0A9Q3IWU8_9BASI</name>
<keyword evidence="2" id="KW-1185">Reference proteome</keyword>
<comment type="caution">
    <text evidence="1">The sequence shown here is derived from an EMBL/GenBank/DDBJ whole genome shotgun (WGS) entry which is preliminary data.</text>
</comment>
<protein>
    <submittedName>
        <fullName evidence="1">Uncharacterized protein</fullName>
    </submittedName>
</protein>
<dbReference type="Proteomes" id="UP000765509">
    <property type="component" value="Unassembled WGS sequence"/>
</dbReference>
<accession>A0A9Q3IWU8</accession>
<dbReference type="EMBL" id="AVOT02057332">
    <property type="protein sequence ID" value="MBW0551459.1"/>
    <property type="molecule type" value="Genomic_DNA"/>
</dbReference>
<evidence type="ECO:0000313" key="2">
    <source>
        <dbReference type="Proteomes" id="UP000765509"/>
    </source>
</evidence>
<proteinExistence type="predicted"/>
<dbReference type="AlphaFoldDB" id="A0A9Q3IWU8"/>
<gene>
    <name evidence="1" type="ORF">O181_091174</name>
</gene>
<reference evidence="1" key="1">
    <citation type="submission" date="2021-03" db="EMBL/GenBank/DDBJ databases">
        <title>Draft genome sequence of rust myrtle Austropuccinia psidii MF-1, a brazilian biotype.</title>
        <authorList>
            <person name="Quecine M.C."/>
            <person name="Pachon D.M.R."/>
            <person name="Bonatelli M.L."/>
            <person name="Correr F.H."/>
            <person name="Franceschini L.M."/>
            <person name="Leite T.F."/>
            <person name="Margarido G.R.A."/>
            <person name="Almeida C.A."/>
            <person name="Ferrarezi J.A."/>
            <person name="Labate C.A."/>
        </authorList>
    </citation>
    <scope>NUCLEOTIDE SEQUENCE</scope>
    <source>
        <strain evidence="1">MF-1</strain>
    </source>
</reference>
<organism evidence="1 2">
    <name type="scientific">Austropuccinia psidii MF-1</name>
    <dbReference type="NCBI Taxonomy" id="1389203"/>
    <lineage>
        <taxon>Eukaryota</taxon>
        <taxon>Fungi</taxon>
        <taxon>Dikarya</taxon>
        <taxon>Basidiomycota</taxon>
        <taxon>Pucciniomycotina</taxon>
        <taxon>Pucciniomycetes</taxon>
        <taxon>Pucciniales</taxon>
        <taxon>Sphaerophragmiaceae</taxon>
        <taxon>Austropuccinia</taxon>
    </lineage>
</organism>
<evidence type="ECO:0000313" key="1">
    <source>
        <dbReference type="EMBL" id="MBW0551459.1"/>
    </source>
</evidence>
<sequence>MYGIDLHNNKNRYCTIEDKKSQKFVFLPSQRPIKVNKVSPVTLELEIFESEQLKEAEISLHLSNQQEDELSALLYDHREAFSSDKKPLEAIVGHEVYIILNIKRP</sequence>